<dbReference type="SUPFAM" id="SSF55874">
    <property type="entry name" value="ATPase domain of HSP90 chaperone/DNA topoisomerase II/histidine kinase"/>
    <property type="match status" value="1"/>
</dbReference>
<accession>A0A1I2B3K2</accession>
<sequence length="141" mass="15264">MDVAFSVRLPVDAQSVPLVRGLVRQALQYLGVVASGIDEVLLALSEACANVIQHAGEHEEYQVDVTIDDHVCRISVLDHGAGFDVEAVRSAPSSPLDGGGGLVLMKQLVDRLDFRHGEDGRHGVHLEKRLVTSPRLRLLPT</sequence>
<keyword evidence="1" id="KW-0723">Serine/threonine-protein kinase</keyword>
<dbReference type="EMBL" id="FOND01000004">
    <property type="protein sequence ID" value="SFE49853.1"/>
    <property type="molecule type" value="Genomic_DNA"/>
</dbReference>
<dbReference type="InterPro" id="IPR050267">
    <property type="entry name" value="Anti-sigma-factor_SerPK"/>
</dbReference>
<evidence type="ECO:0000313" key="3">
    <source>
        <dbReference type="EMBL" id="SFE49853.1"/>
    </source>
</evidence>
<dbReference type="CDD" id="cd16936">
    <property type="entry name" value="HATPase_RsbW-like"/>
    <property type="match status" value="1"/>
</dbReference>
<dbReference type="AlphaFoldDB" id="A0A1I2B3K2"/>
<dbReference type="Proteomes" id="UP000198589">
    <property type="component" value="Unassembled WGS sequence"/>
</dbReference>
<dbReference type="InterPro" id="IPR036890">
    <property type="entry name" value="HATPase_C_sf"/>
</dbReference>
<reference evidence="4" key="1">
    <citation type="submission" date="2016-10" db="EMBL/GenBank/DDBJ databases">
        <authorList>
            <person name="Varghese N."/>
            <person name="Submissions S."/>
        </authorList>
    </citation>
    <scope>NUCLEOTIDE SEQUENCE [LARGE SCALE GENOMIC DNA]</scope>
    <source>
        <strain evidence="4">DSM 46838</strain>
    </source>
</reference>
<dbReference type="Pfam" id="PF13581">
    <property type="entry name" value="HATPase_c_2"/>
    <property type="match status" value="1"/>
</dbReference>
<organism evidence="3 4">
    <name type="scientific">Blastococcus tunisiensis</name>
    <dbReference type="NCBI Taxonomy" id="1798228"/>
    <lineage>
        <taxon>Bacteria</taxon>
        <taxon>Bacillati</taxon>
        <taxon>Actinomycetota</taxon>
        <taxon>Actinomycetes</taxon>
        <taxon>Geodermatophilales</taxon>
        <taxon>Geodermatophilaceae</taxon>
        <taxon>Blastococcus</taxon>
    </lineage>
</organism>
<proteinExistence type="predicted"/>
<dbReference type="STRING" id="1798228.SAMN05216574_10423"/>
<evidence type="ECO:0000313" key="4">
    <source>
        <dbReference type="Proteomes" id="UP000198589"/>
    </source>
</evidence>
<keyword evidence="3" id="KW-0808">Transferase</keyword>
<dbReference type="InterPro" id="IPR003594">
    <property type="entry name" value="HATPase_dom"/>
</dbReference>
<keyword evidence="3" id="KW-0418">Kinase</keyword>
<dbReference type="Gene3D" id="3.30.565.10">
    <property type="entry name" value="Histidine kinase-like ATPase, C-terminal domain"/>
    <property type="match status" value="1"/>
</dbReference>
<dbReference type="PANTHER" id="PTHR35526:SF3">
    <property type="entry name" value="ANTI-SIGMA-F FACTOR RSBW"/>
    <property type="match status" value="1"/>
</dbReference>
<dbReference type="GO" id="GO:0004674">
    <property type="term" value="F:protein serine/threonine kinase activity"/>
    <property type="evidence" value="ECO:0007669"/>
    <property type="project" value="UniProtKB-KW"/>
</dbReference>
<feature type="domain" description="Histidine kinase/HSP90-like ATPase" evidence="2">
    <location>
        <begin position="10"/>
        <end position="121"/>
    </location>
</feature>
<name>A0A1I2B3K2_9ACTN</name>
<gene>
    <name evidence="3" type="ORF">SAMN05216574_10423</name>
</gene>
<evidence type="ECO:0000256" key="1">
    <source>
        <dbReference type="ARBA" id="ARBA00022527"/>
    </source>
</evidence>
<protein>
    <submittedName>
        <fullName evidence="3">Serine/threonine-protein kinase RsbW</fullName>
    </submittedName>
</protein>
<keyword evidence="4" id="KW-1185">Reference proteome</keyword>
<evidence type="ECO:0000259" key="2">
    <source>
        <dbReference type="Pfam" id="PF13581"/>
    </source>
</evidence>
<dbReference type="RefSeq" id="WP_175527133.1">
    <property type="nucleotide sequence ID" value="NZ_FOND01000004.1"/>
</dbReference>
<dbReference type="PANTHER" id="PTHR35526">
    <property type="entry name" value="ANTI-SIGMA-F FACTOR RSBW-RELATED"/>
    <property type="match status" value="1"/>
</dbReference>